<organism evidence="1 2">
    <name type="scientific">Prauserella sediminis</name>
    <dbReference type="NCBI Taxonomy" id="577680"/>
    <lineage>
        <taxon>Bacteria</taxon>
        <taxon>Bacillati</taxon>
        <taxon>Actinomycetota</taxon>
        <taxon>Actinomycetes</taxon>
        <taxon>Pseudonocardiales</taxon>
        <taxon>Pseudonocardiaceae</taxon>
        <taxon>Prauserella</taxon>
        <taxon>Prauserella salsuginis group</taxon>
    </lineage>
</organism>
<evidence type="ECO:0000313" key="1">
    <source>
        <dbReference type="EMBL" id="MBB3666401.1"/>
    </source>
</evidence>
<dbReference type="Pfam" id="PF19586">
    <property type="entry name" value="DUF6093"/>
    <property type="match status" value="1"/>
</dbReference>
<keyword evidence="2" id="KW-1185">Reference proteome</keyword>
<accession>A0A839XUJ6</accession>
<sequence length="134" mass="14906">MSRALRLARRGQRKAESLMADQCTIRPNTGETTDPDTGKLVPTYGPSVYEGRCKIQNQRLRYPSEPVAGEHQWTVAPTEVHIPVRGTADVATGQVVTITSSHDDDNVDREFRIRVGDRKTYGTAIRLIVEEITG</sequence>
<proteinExistence type="predicted"/>
<dbReference type="RefSeq" id="WP_183787566.1">
    <property type="nucleotide sequence ID" value="NZ_JACIBS010000021.1"/>
</dbReference>
<dbReference type="InterPro" id="IPR046075">
    <property type="entry name" value="DUF6093"/>
</dbReference>
<evidence type="ECO:0000313" key="2">
    <source>
        <dbReference type="Proteomes" id="UP000564573"/>
    </source>
</evidence>
<dbReference type="Proteomes" id="UP000564573">
    <property type="component" value="Unassembled WGS sequence"/>
</dbReference>
<name>A0A839XUJ6_9PSEU</name>
<evidence type="ECO:0008006" key="3">
    <source>
        <dbReference type="Google" id="ProtNLM"/>
    </source>
</evidence>
<comment type="caution">
    <text evidence="1">The sequence shown here is derived from an EMBL/GenBank/DDBJ whole genome shotgun (WGS) entry which is preliminary data.</text>
</comment>
<reference evidence="1 2" key="1">
    <citation type="submission" date="2020-08" db="EMBL/GenBank/DDBJ databases">
        <title>Sequencing the genomes of 1000 actinobacteria strains.</title>
        <authorList>
            <person name="Klenk H.-P."/>
        </authorList>
    </citation>
    <scope>NUCLEOTIDE SEQUENCE [LARGE SCALE GENOMIC DNA]</scope>
    <source>
        <strain evidence="1 2">DSM 45267</strain>
    </source>
</reference>
<protein>
    <recommendedName>
        <fullName evidence="3">Head-to-tail stopper</fullName>
    </recommendedName>
</protein>
<gene>
    <name evidence="1" type="ORF">FB384_005364</name>
</gene>
<dbReference type="AlphaFoldDB" id="A0A839XUJ6"/>
<dbReference type="EMBL" id="JACIBS010000021">
    <property type="protein sequence ID" value="MBB3666401.1"/>
    <property type="molecule type" value="Genomic_DNA"/>
</dbReference>